<dbReference type="EMBL" id="JH688072">
    <property type="protein sequence ID" value="EJD33829.1"/>
    <property type="molecule type" value="Genomic_DNA"/>
</dbReference>
<dbReference type="InParanoid" id="J0D4Z5"/>
<keyword evidence="3" id="KW-1185">Reference proteome</keyword>
<dbReference type="KEGG" id="adl:AURDEDRAFT_131485"/>
<proteinExistence type="predicted"/>
<dbReference type="Proteomes" id="UP000006514">
    <property type="component" value="Unassembled WGS sequence"/>
</dbReference>
<evidence type="ECO:0000313" key="2">
    <source>
        <dbReference type="EMBL" id="EJD33829.1"/>
    </source>
</evidence>
<gene>
    <name evidence="2" type="ORF">AURDEDRAFT_131485</name>
</gene>
<evidence type="ECO:0008006" key="4">
    <source>
        <dbReference type="Google" id="ProtNLM"/>
    </source>
</evidence>
<evidence type="ECO:0000313" key="3">
    <source>
        <dbReference type="Proteomes" id="UP000006514"/>
    </source>
</evidence>
<reference evidence="3" key="1">
    <citation type="journal article" date="2012" name="Science">
        <title>The Paleozoic origin of enzymatic lignin decomposition reconstructed from 31 fungal genomes.</title>
        <authorList>
            <person name="Floudas D."/>
            <person name="Binder M."/>
            <person name="Riley R."/>
            <person name="Barry K."/>
            <person name="Blanchette R.A."/>
            <person name="Henrissat B."/>
            <person name="Martinez A.T."/>
            <person name="Otillar R."/>
            <person name="Spatafora J.W."/>
            <person name="Yadav J.S."/>
            <person name="Aerts A."/>
            <person name="Benoit I."/>
            <person name="Boyd A."/>
            <person name="Carlson A."/>
            <person name="Copeland A."/>
            <person name="Coutinho P.M."/>
            <person name="de Vries R.P."/>
            <person name="Ferreira P."/>
            <person name="Findley K."/>
            <person name="Foster B."/>
            <person name="Gaskell J."/>
            <person name="Glotzer D."/>
            <person name="Gorecki P."/>
            <person name="Heitman J."/>
            <person name="Hesse C."/>
            <person name="Hori C."/>
            <person name="Igarashi K."/>
            <person name="Jurgens J.A."/>
            <person name="Kallen N."/>
            <person name="Kersten P."/>
            <person name="Kohler A."/>
            <person name="Kuees U."/>
            <person name="Kumar T.K.A."/>
            <person name="Kuo A."/>
            <person name="LaButti K."/>
            <person name="Larrondo L.F."/>
            <person name="Lindquist E."/>
            <person name="Ling A."/>
            <person name="Lombard V."/>
            <person name="Lucas S."/>
            <person name="Lundell T."/>
            <person name="Martin R."/>
            <person name="McLaughlin D.J."/>
            <person name="Morgenstern I."/>
            <person name="Morin E."/>
            <person name="Murat C."/>
            <person name="Nagy L.G."/>
            <person name="Nolan M."/>
            <person name="Ohm R.A."/>
            <person name="Patyshakuliyeva A."/>
            <person name="Rokas A."/>
            <person name="Ruiz-Duenas F.J."/>
            <person name="Sabat G."/>
            <person name="Salamov A."/>
            <person name="Samejima M."/>
            <person name="Schmutz J."/>
            <person name="Slot J.C."/>
            <person name="St John F."/>
            <person name="Stenlid J."/>
            <person name="Sun H."/>
            <person name="Sun S."/>
            <person name="Syed K."/>
            <person name="Tsang A."/>
            <person name="Wiebenga A."/>
            <person name="Young D."/>
            <person name="Pisabarro A."/>
            <person name="Eastwood D.C."/>
            <person name="Martin F."/>
            <person name="Cullen D."/>
            <person name="Grigoriev I.V."/>
            <person name="Hibbett D.S."/>
        </authorList>
    </citation>
    <scope>NUCLEOTIDE SEQUENCE [LARGE SCALE GENOMIC DNA]</scope>
    <source>
        <strain evidence="3">TFB10046</strain>
    </source>
</reference>
<dbReference type="AlphaFoldDB" id="J0D4Z5"/>
<sequence length="338" mass="36356">MAKFEAIFLERASLALAQHGQDYDIHVAQALVVLAVLAFVGGNFNSGRGHLQAALAAAHALQLATDEDSLDTVLMIHHVERAWSPITGFAHLDLHAFPSLERYTETSMLHEVRLAFTGVQLTARAWTVISSAAYGPRPDASSIIIALDELAPATRSPSARLVISIARFLLQHSVAAWDRSLDAAAGGMAIPTECQQLARMDPVVGWWLAQLNEFLLRTASPHTLSLSREVALAVAHARSMWPWLLSPHMIQKSQTCGIRVVPIGVGALLSTSESWIYRHDSAQGVRSDTGRCISMFGLELAFPEHGTSAPSPSSPPDLSLDGAAWPVGTDIAPDTSGR</sequence>
<evidence type="ECO:0000256" key="1">
    <source>
        <dbReference type="SAM" id="MobiDB-lite"/>
    </source>
</evidence>
<feature type="region of interest" description="Disordered" evidence="1">
    <location>
        <begin position="306"/>
        <end position="338"/>
    </location>
</feature>
<name>J0D4Z5_AURST</name>
<organism evidence="2 3">
    <name type="scientific">Auricularia subglabra (strain TFB-10046 / SS5)</name>
    <name type="common">White-rot fungus</name>
    <name type="synonym">Auricularia delicata (strain TFB10046)</name>
    <dbReference type="NCBI Taxonomy" id="717982"/>
    <lineage>
        <taxon>Eukaryota</taxon>
        <taxon>Fungi</taxon>
        <taxon>Dikarya</taxon>
        <taxon>Basidiomycota</taxon>
        <taxon>Agaricomycotina</taxon>
        <taxon>Agaricomycetes</taxon>
        <taxon>Auriculariales</taxon>
        <taxon>Auriculariaceae</taxon>
        <taxon>Auricularia</taxon>
    </lineage>
</organism>
<protein>
    <recommendedName>
        <fullName evidence="4">Transcription factor domain-containing protein</fullName>
    </recommendedName>
</protein>
<accession>J0D4Z5</accession>